<evidence type="ECO:0000256" key="3">
    <source>
        <dbReference type="ARBA" id="ARBA00022603"/>
    </source>
</evidence>
<dbReference type="SMART" id="SM01206">
    <property type="entry name" value="Fibrillarin"/>
    <property type="match status" value="1"/>
</dbReference>
<dbReference type="EMBL" id="JAAZKV010000012">
    <property type="protein sequence ID" value="NMA44520.1"/>
    <property type="molecule type" value="Genomic_DNA"/>
</dbReference>
<evidence type="ECO:0000256" key="2">
    <source>
        <dbReference type="ARBA" id="ARBA00022552"/>
    </source>
</evidence>
<gene>
    <name evidence="7" type="primary">flpA</name>
    <name evidence="8" type="ORF">GX950_01760</name>
</gene>
<feature type="binding site" evidence="7">
    <location>
        <begin position="96"/>
        <end position="97"/>
    </location>
    <ligand>
        <name>S-adenosyl-L-methionine</name>
        <dbReference type="ChEBI" id="CHEBI:59789"/>
    </ligand>
</feature>
<keyword evidence="6 7" id="KW-0694">RNA-binding</keyword>
<reference evidence="8 9" key="1">
    <citation type="journal article" date="2020" name="Biotechnol. Biofuels">
        <title>New insights from the biogas microbiome by comprehensive genome-resolved metagenomics of nearly 1600 species originating from multiple anaerobic digesters.</title>
        <authorList>
            <person name="Campanaro S."/>
            <person name="Treu L."/>
            <person name="Rodriguez-R L.M."/>
            <person name="Kovalovszki A."/>
            <person name="Ziels R.M."/>
            <person name="Maus I."/>
            <person name="Zhu X."/>
            <person name="Kougias P.G."/>
            <person name="Basile A."/>
            <person name="Luo G."/>
            <person name="Schluter A."/>
            <person name="Konstantinidis K.T."/>
            <person name="Angelidaki I."/>
        </authorList>
    </citation>
    <scope>NUCLEOTIDE SEQUENCE [LARGE SCALE GENOMIC DNA]</scope>
    <source>
        <strain evidence="8">AS22ysBPME_79</strain>
    </source>
</reference>
<dbReference type="PIRSF" id="PIRSF006540">
    <property type="entry name" value="Nop17p"/>
    <property type="match status" value="1"/>
</dbReference>
<protein>
    <recommendedName>
        <fullName evidence="7">Fibrillarin-like rRNA/tRNA 2'-O-methyltransferase</fullName>
        <ecNumber evidence="7">2.1.1.-</ecNumber>
    </recommendedName>
</protein>
<comment type="caution">
    <text evidence="8">The sequence shown here is derived from an EMBL/GenBank/DDBJ whole genome shotgun (WGS) entry which is preliminary data.</text>
</comment>
<accession>A0A7K4BZ32</accession>
<keyword evidence="3 7" id="KW-0489">Methyltransferase</keyword>
<dbReference type="InterPro" id="IPR029063">
    <property type="entry name" value="SAM-dependent_MTases_sf"/>
</dbReference>
<organism evidence="8 9">
    <name type="scientific">Candidatus Iainarchaeum sp</name>
    <dbReference type="NCBI Taxonomy" id="3101447"/>
    <lineage>
        <taxon>Archaea</taxon>
        <taxon>Candidatus Iainarchaeota</taxon>
        <taxon>Candidatus Iainarchaeia</taxon>
        <taxon>Candidatus Iainarchaeales</taxon>
        <taxon>Candidatus Iainarchaeaceae</taxon>
        <taxon>Candidatus Iainarchaeum</taxon>
    </lineage>
</organism>
<dbReference type="Gene3D" id="3.40.50.150">
    <property type="entry name" value="Vaccinia Virus protein VP39"/>
    <property type="match status" value="1"/>
</dbReference>
<dbReference type="GO" id="GO:0008649">
    <property type="term" value="F:rRNA methyltransferase activity"/>
    <property type="evidence" value="ECO:0007669"/>
    <property type="project" value="TreeGrafter"/>
</dbReference>
<dbReference type="PRINTS" id="PR00052">
    <property type="entry name" value="FIBRILLARIN"/>
</dbReference>
<comment type="similarity">
    <text evidence="1 7">Belongs to the methyltransferase superfamily. Fibrillarin family.</text>
</comment>
<comment type="subunit">
    <text evidence="7">Interacts with nop5. Component of box C/D small ribonucleoprotein (sRNP) particles that contain rpl7ae, FlpA and nop5, plus a guide RNA.</text>
</comment>
<dbReference type="GO" id="GO:0000494">
    <property type="term" value="P:box C/D sno(s)RNA 3'-end processing"/>
    <property type="evidence" value="ECO:0007669"/>
    <property type="project" value="TreeGrafter"/>
</dbReference>
<keyword evidence="5 7" id="KW-0819">tRNA processing</keyword>
<dbReference type="InterPro" id="IPR000692">
    <property type="entry name" value="Fibrillarin"/>
</dbReference>
<dbReference type="HAMAP" id="MF_00351">
    <property type="entry name" value="RNA_methyltransf_FlpA"/>
    <property type="match status" value="1"/>
</dbReference>
<dbReference type="SUPFAM" id="SSF53335">
    <property type="entry name" value="S-adenosyl-L-methionine-dependent methyltransferases"/>
    <property type="match status" value="1"/>
</dbReference>
<dbReference type="EC" id="2.1.1.-" evidence="7"/>
<dbReference type="AlphaFoldDB" id="A0A7K4BZ32"/>
<dbReference type="GO" id="GO:1990259">
    <property type="term" value="F:histone H2AQ104 methyltransferase activity"/>
    <property type="evidence" value="ECO:0007669"/>
    <property type="project" value="TreeGrafter"/>
</dbReference>
<feature type="binding site" evidence="7">
    <location>
        <begin position="142"/>
        <end position="145"/>
    </location>
    <ligand>
        <name>S-adenosyl-L-methionine</name>
        <dbReference type="ChEBI" id="CHEBI:59789"/>
    </ligand>
</feature>
<keyword evidence="2 7" id="KW-0698">rRNA processing</keyword>
<proteinExistence type="inferred from homology"/>
<dbReference type="GO" id="GO:0008033">
    <property type="term" value="P:tRNA processing"/>
    <property type="evidence" value="ECO:0007669"/>
    <property type="project" value="UniProtKB-UniRule"/>
</dbReference>
<dbReference type="GO" id="GO:0003723">
    <property type="term" value="F:RNA binding"/>
    <property type="evidence" value="ECO:0007669"/>
    <property type="project" value="UniProtKB-UniRule"/>
</dbReference>
<evidence type="ECO:0000313" key="9">
    <source>
        <dbReference type="Proteomes" id="UP000526302"/>
    </source>
</evidence>
<dbReference type="NCBIfam" id="NF003276">
    <property type="entry name" value="PRK04266.1-2"/>
    <property type="match status" value="1"/>
</dbReference>
<sequence>MKKLFEGIYSDSKSIYTKNLNKGKKVYGEKIINKNNEEYREWNPYRSKYCAGIKNGLKKNIFFEGCTALYLGSAEGTTVSHISDIVEKNGAIFCVDLSEIAMHKLTKLAEERENIYPILSDAQRIENYKEFLEEKVDALFQDISQRNQAEIFCKNAAFLKKGSYGCLSLKTKSISQSKTKQDILIEEKKILEKEFMIEQILSIEPYEKEHYLILVKKK</sequence>
<evidence type="ECO:0000256" key="4">
    <source>
        <dbReference type="ARBA" id="ARBA00022679"/>
    </source>
</evidence>
<evidence type="ECO:0000313" key="8">
    <source>
        <dbReference type="EMBL" id="NMA44520.1"/>
    </source>
</evidence>
<keyword evidence="4 7" id="KW-0808">Transferase</keyword>
<dbReference type="Proteomes" id="UP000526302">
    <property type="component" value="Unassembled WGS sequence"/>
</dbReference>
<feature type="binding site" evidence="7">
    <location>
        <begin position="77"/>
        <end position="78"/>
    </location>
    <ligand>
        <name>S-adenosyl-L-methionine</name>
        <dbReference type="ChEBI" id="CHEBI:59789"/>
    </ligand>
</feature>
<dbReference type="Pfam" id="PF01269">
    <property type="entry name" value="Fibrillarin"/>
    <property type="match status" value="1"/>
</dbReference>
<dbReference type="Gene3D" id="3.30.200.20">
    <property type="entry name" value="Phosphorylase Kinase, domain 1"/>
    <property type="match status" value="1"/>
</dbReference>
<feature type="binding site" evidence="7">
    <location>
        <begin position="121"/>
        <end position="122"/>
    </location>
    <ligand>
        <name>S-adenosyl-L-methionine</name>
        <dbReference type="ChEBI" id="CHEBI:59789"/>
    </ligand>
</feature>
<evidence type="ECO:0000256" key="7">
    <source>
        <dbReference type="HAMAP-Rule" id="MF_00351"/>
    </source>
</evidence>
<comment type="function">
    <text evidence="7">Involved in pre-rRNA and tRNA processing. Utilizes the methyl donor S-adenosyl-L-methionine to catalyze the site-specific 2'-hydroxyl methylation of ribose moieties in rRNA and tRNA. Site specificity is provided by a guide RNA that base pairs with the substrate. Methylation occurs at a characteristic distance from the sequence involved in base pairing with the guide RNA.</text>
</comment>
<dbReference type="PANTHER" id="PTHR10335">
    <property type="entry name" value="RRNA 2-O-METHYLTRANSFERASE FIBRILLARIN"/>
    <property type="match status" value="1"/>
</dbReference>
<dbReference type="PANTHER" id="PTHR10335:SF17">
    <property type="entry name" value="FIBRILLARIN"/>
    <property type="match status" value="1"/>
</dbReference>
<name>A0A7K4BZ32_9ARCH</name>
<evidence type="ECO:0000256" key="6">
    <source>
        <dbReference type="ARBA" id="ARBA00022884"/>
    </source>
</evidence>
<evidence type="ECO:0000256" key="5">
    <source>
        <dbReference type="ARBA" id="ARBA00022694"/>
    </source>
</evidence>
<evidence type="ECO:0000256" key="1">
    <source>
        <dbReference type="ARBA" id="ARBA00010632"/>
    </source>
</evidence>